<dbReference type="EMBL" id="KN822967">
    <property type="protein sequence ID" value="KIO30918.1"/>
    <property type="molecule type" value="Genomic_DNA"/>
</dbReference>
<organism evidence="3 4">
    <name type="scientific">Tulasnella calospora MUT 4182</name>
    <dbReference type="NCBI Taxonomy" id="1051891"/>
    <lineage>
        <taxon>Eukaryota</taxon>
        <taxon>Fungi</taxon>
        <taxon>Dikarya</taxon>
        <taxon>Basidiomycota</taxon>
        <taxon>Agaricomycotina</taxon>
        <taxon>Agaricomycetes</taxon>
        <taxon>Cantharellales</taxon>
        <taxon>Tulasnellaceae</taxon>
        <taxon>Tulasnella</taxon>
    </lineage>
</organism>
<dbReference type="GO" id="GO:0016706">
    <property type="term" value="F:2-oxoglutarate-dependent dioxygenase activity"/>
    <property type="evidence" value="ECO:0007669"/>
    <property type="project" value="TreeGrafter"/>
</dbReference>
<dbReference type="InterPro" id="IPR032870">
    <property type="entry name" value="ALKBH7-like"/>
</dbReference>
<dbReference type="InterPro" id="IPR027450">
    <property type="entry name" value="AlkB-like"/>
</dbReference>
<accession>A0A0C3LAL1</accession>
<dbReference type="OrthoDB" id="412814at2759"/>
<dbReference type="PANTHER" id="PTHR21052">
    <property type="entry name" value="SPERMATOGENESIS ASSOCIATED 11-RELATED"/>
    <property type="match status" value="1"/>
</dbReference>
<dbReference type="Gene3D" id="2.60.120.590">
    <property type="entry name" value="Alpha-ketoglutarate-dependent dioxygenase AlkB-like"/>
    <property type="match status" value="1"/>
</dbReference>
<dbReference type="HOGENOM" id="CLU_052246_2_0_1"/>
<feature type="domain" description="Fe2OG dioxygenase" evidence="2">
    <location>
        <begin position="169"/>
        <end position="292"/>
    </location>
</feature>
<name>A0A0C3LAL1_9AGAM</name>
<protein>
    <recommendedName>
        <fullName evidence="2">Fe2OG dioxygenase domain-containing protein</fullName>
    </recommendedName>
</protein>
<dbReference type="AlphaFoldDB" id="A0A0C3LAL1"/>
<sequence length="319" mass="34549">MLMSRETAPESDNDSLFGEGEGTTSDQPAGILSPARRRIPPNVKVEGLYFDPDVCLPESVALDLLENIKAKDYFRGGTVNQLMLFERSYDLVSSDGVGLSQAELAQSNLRGESAAVASSGEMASSSTTLPPFLVDLLSVLSDILRPHIPESTSDLLFPDTAGQSGRRKPARQAILNLYRPGEGITPHVDLLKRFGDGIIIVSLGSGTVMQLAPVASPPSGSSLNPEKESVDLWLEPRSILVLEKEARYGWTHGIPARKGDWVENDMMLSEDDDKAIWVERGVRVSITLRWLLPGAEIVGGADEDSEMSDHHHAQSASTM</sequence>
<evidence type="ECO:0000259" key="2">
    <source>
        <dbReference type="PROSITE" id="PS51471"/>
    </source>
</evidence>
<dbReference type="PANTHER" id="PTHR21052:SF0">
    <property type="entry name" value="ALPHA-KETOGLUTARATE-DEPENDENT DIOXYGENASE ALKB HOMOLOG 7, MITOCHONDRIAL"/>
    <property type="match status" value="1"/>
</dbReference>
<dbReference type="GO" id="GO:0006631">
    <property type="term" value="P:fatty acid metabolic process"/>
    <property type="evidence" value="ECO:0007669"/>
    <property type="project" value="TreeGrafter"/>
</dbReference>
<evidence type="ECO:0000313" key="3">
    <source>
        <dbReference type="EMBL" id="KIO30918.1"/>
    </source>
</evidence>
<dbReference type="Proteomes" id="UP000054248">
    <property type="component" value="Unassembled WGS sequence"/>
</dbReference>
<reference evidence="3 4" key="1">
    <citation type="submission" date="2014-04" db="EMBL/GenBank/DDBJ databases">
        <authorList>
            <consortium name="DOE Joint Genome Institute"/>
            <person name="Kuo A."/>
            <person name="Girlanda M."/>
            <person name="Perotto S."/>
            <person name="Kohler A."/>
            <person name="Nagy L.G."/>
            <person name="Floudas D."/>
            <person name="Copeland A."/>
            <person name="Barry K.W."/>
            <person name="Cichocki N."/>
            <person name="Veneault-Fourrey C."/>
            <person name="LaButti K."/>
            <person name="Lindquist E.A."/>
            <person name="Lipzen A."/>
            <person name="Lundell T."/>
            <person name="Morin E."/>
            <person name="Murat C."/>
            <person name="Sun H."/>
            <person name="Tunlid A."/>
            <person name="Henrissat B."/>
            <person name="Grigoriev I.V."/>
            <person name="Hibbett D.S."/>
            <person name="Martin F."/>
            <person name="Nordberg H.P."/>
            <person name="Cantor M.N."/>
            <person name="Hua S.X."/>
        </authorList>
    </citation>
    <scope>NUCLEOTIDE SEQUENCE [LARGE SCALE GENOMIC DNA]</scope>
    <source>
        <strain evidence="3 4">MUT 4182</strain>
    </source>
</reference>
<dbReference type="InterPro" id="IPR005123">
    <property type="entry name" value="Oxoglu/Fe-dep_dioxygenase_dom"/>
</dbReference>
<feature type="region of interest" description="Disordered" evidence="1">
    <location>
        <begin position="1"/>
        <end position="36"/>
    </location>
</feature>
<gene>
    <name evidence="3" type="ORF">M407DRAFT_143941</name>
</gene>
<proteinExistence type="predicted"/>
<dbReference type="InterPro" id="IPR037151">
    <property type="entry name" value="AlkB-like_sf"/>
</dbReference>
<dbReference type="GO" id="GO:0006974">
    <property type="term" value="P:DNA damage response"/>
    <property type="evidence" value="ECO:0007669"/>
    <property type="project" value="InterPro"/>
</dbReference>
<reference evidence="4" key="2">
    <citation type="submission" date="2015-01" db="EMBL/GenBank/DDBJ databases">
        <title>Evolutionary Origins and Diversification of the Mycorrhizal Mutualists.</title>
        <authorList>
            <consortium name="DOE Joint Genome Institute"/>
            <consortium name="Mycorrhizal Genomics Consortium"/>
            <person name="Kohler A."/>
            <person name="Kuo A."/>
            <person name="Nagy L.G."/>
            <person name="Floudas D."/>
            <person name="Copeland A."/>
            <person name="Barry K.W."/>
            <person name="Cichocki N."/>
            <person name="Veneault-Fourrey C."/>
            <person name="LaButti K."/>
            <person name="Lindquist E.A."/>
            <person name="Lipzen A."/>
            <person name="Lundell T."/>
            <person name="Morin E."/>
            <person name="Murat C."/>
            <person name="Riley R."/>
            <person name="Ohm R."/>
            <person name="Sun H."/>
            <person name="Tunlid A."/>
            <person name="Henrissat B."/>
            <person name="Grigoriev I.V."/>
            <person name="Hibbett D.S."/>
            <person name="Martin F."/>
        </authorList>
    </citation>
    <scope>NUCLEOTIDE SEQUENCE [LARGE SCALE GENOMIC DNA]</scope>
    <source>
        <strain evidence="4">MUT 4182</strain>
    </source>
</reference>
<keyword evidence="4" id="KW-1185">Reference proteome</keyword>
<evidence type="ECO:0000313" key="4">
    <source>
        <dbReference type="Proteomes" id="UP000054248"/>
    </source>
</evidence>
<dbReference type="Pfam" id="PF13532">
    <property type="entry name" value="2OG-FeII_Oxy_2"/>
    <property type="match status" value="1"/>
</dbReference>
<evidence type="ECO:0000256" key="1">
    <source>
        <dbReference type="SAM" id="MobiDB-lite"/>
    </source>
</evidence>
<dbReference type="GO" id="GO:0005759">
    <property type="term" value="C:mitochondrial matrix"/>
    <property type="evidence" value="ECO:0007669"/>
    <property type="project" value="TreeGrafter"/>
</dbReference>
<dbReference type="PROSITE" id="PS51471">
    <property type="entry name" value="FE2OG_OXY"/>
    <property type="match status" value="1"/>
</dbReference>
<dbReference type="SUPFAM" id="SSF51197">
    <property type="entry name" value="Clavaminate synthase-like"/>
    <property type="match status" value="1"/>
</dbReference>